<dbReference type="PANTHER" id="PTHR47878:SF2">
    <property type="entry name" value="OXIDOREDUCTASE FAD_NAD(P)-BINDING DOMAIN PROTEIN"/>
    <property type="match status" value="1"/>
</dbReference>
<evidence type="ECO:0000259" key="4">
    <source>
        <dbReference type="PROSITE" id="PS51384"/>
    </source>
</evidence>
<dbReference type="CDD" id="cd06195">
    <property type="entry name" value="FNR1"/>
    <property type="match status" value="1"/>
</dbReference>
<comment type="similarity">
    <text evidence="1">Belongs to the ferredoxin--NADP reductase type 1 family.</text>
</comment>
<dbReference type="PRINTS" id="PR00371">
    <property type="entry name" value="FPNCR"/>
</dbReference>
<dbReference type="GO" id="GO:0034599">
    <property type="term" value="P:cellular response to oxidative stress"/>
    <property type="evidence" value="ECO:0007669"/>
    <property type="project" value="TreeGrafter"/>
</dbReference>
<accession>A0A518G697</accession>
<proteinExistence type="inferred from homology"/>
<dbReference type="PANTHER" id="PTHR47878">
    <property type="entry name" value="OXIDOREDUCTASE FAD/NAD(P)-BINDING DOMAIN PROTEIN"/>
    <property type="match status" value="1"/>
</dbReference>
<dbReference type="Gene3D" id="3.40.50.80">
    <property type="entry name" value="Nucleotide-binding domain of ferredoxin-NADP reductase (FNR) module"/>
    <property type="match status" value="1"/>
</dbReference>
<dbReference type="Proteomes" id="UP000318017">
    <property type="component" value="Chromosome"/>
</dbReference>
<dbReference type="InterPro" id="IPR051930">
    <property type="entry name" value="FNR_type-1"/>
</dbReference>
<keyword evidence="5" id="KW-0560">Oxidoreductase</keyword>
<dbReference type="InterPro" id="IPR017927">
    <property type="entry name" value="FAD-bd_FR_type"/>
</dbReference>
<dbReference type="InterPro" id="IPR039261">
    <property type="entry name" value="FNR_nucleotide-bd"/>
</dbReference>
<gene>
    <name evidence="5" type="primary">fpr</name>
    <name evidence="5" type="ORF">Q31a_24290</name>
</gene>
<evidence type="ECO:0000313" key="6">
    <source>
        <dbReference type="Proteomes" id="UP000318017"/>
    </source>
</evidence>
<dbReference type="GO" id="GO:0042167">
    <property type="term" value="P:heme catabolic process"/>
    <property type="evidence" value="ECO:0007669"/>
    <property type="project" value="TreeGrafter"/>
</dbReference>
<evidence type="ECO:0000256" key="2">
    <source>
        <dbReference type="ARBA" id="ARBA00013223"/>
    </source>
</evidence>
<protein>
    <recommendedName>
        <fullName evidence="2">ferredoxin--NADP(+) reductase</fullName>
        <ecNumber evidence="2">1.18.1.2</ecNumber>
    </recommendedName>
</protein>
<dbReference type="SUPFAM" id="SSF63380">
    <property type="entry name" value="Riboflavin synthase domain-like"/>
    <property type="match status" value="1"/>
</dbReference>
<dbReference type="Pfam" id="PF00175">
    <property type="entry name" value="NAD_binding_1"/>
    <property type="match status" value="1"/>
</dbReference>
<keyword evidence="3" id="KW-0547">Nucleotide-binding</keyword>
<dbReference type="InterPro" id="IPR017938">
    <property type="entry name" value="Riboflavin_synthase-like_b-brl"/>
</dbReference>
<evidence type="ECO:0000256" key="1">
    <source>
        <dbReference type="ARBA" id="ARBA00008312"/>
    </source>
</evidence>
<feature type="domain" description="FAD-binding FR-type" evidence="4">
    <location>
        <begin position="1"/>
        <end position="100"/>
    </location>
</feature>
<organism evidence="5 6">
    <name type="scientific">Aureliella helgolandensis</name>
    <dbReference type="NCBI Taxonomy" id="2527968"/>
    <lineage>
        <taxon>Bacteria</taxon>
        <taxon>Pseudomonadati</taxon>
        <taxon>Planctomycetota</taxon>
        <taxon>Planctomycetia</taxon>
        <taxon>Pirellulales</taxon>
        <taxon>Pirellulaceae</taxon>
        <taxon>Aureliella</taxon>
    </lineage>
</organism>
<dbReference type="Gene3D" id="2.40.30.10">
    <property type="entry name" value="Translation factors"/>
    <property type="match status" value="1"/>
</dbReference>
<dbReference type="GO" id="GO:0004324">
    <property type="term" value="F:ferredoxin-NADP+ reductase activity"/>
    <property type="evidence" value="ECO:0007669"/>
    <property type="project" value="UniProtKB-EC"/>
</dbReference>
<dbReference type="OrthoDB" id="9784483at2"/>
<dbReference type="InterPro" id="IPR001709">
    <property type="entry name" value="Flavoprot_Pyr_Nucl_cyt_Rdtase"/>
</dbReference>
<keyword evidence="6" id="KW-1185">Reference proteome</keyword>
<dbReference type="EMBL" id="CP036298">
    <property type="protein sequence ID" value="QDV24116.1"/>
    <property type="molecule type" value="Genomic_DNA"/>
</dbReference>
<dbReference type="SUPFAM" id="SSF52343">
    <property type="entry name" value="Ferredoxin reductase-like, C-terminal NADP-linked domain"/>
    <property type="match status" value="1"/>
</dbReference>
<dbReference type="RefSeq" id="WP_145077555.1">
    <property type="nucleotide sequence ID" value="NZ_CP036298.1"/>
</dbReference>
<dbReference type="AlphaFoldDB" id="A0A518G697"/>
<evidence type="ECO:0000313" key="5">
    <source>
        <dbReference type="EMBL" id="QDV24116.1"/>
    </source>
</evidence>
<reference evidence="5 6" key="1">
    <citation type="submission" date="2019-02" db="EMBL/GenBank/DDBJ databases">
        <title>Deep-cultivation of Planctomycetes and their phenomic and genomic characterization uncovers novel biology.</title>
        <authorList>
            <person name="Wiegand S."/>
            <person name="Jogler M."/>
            <person name="Boedeker C."/>
            <person name="Pinto D."/>
            <person name="Vollmers J."/>
            <person name="Rivas-Marin E."/>
            <person name="Kohn T."/>
            <person name="Peeters S.H."/>
            <person name="Heuer A."/>
            <person name="Rast P."/>
            <person name="Oberbeckmann S."/>
            <person name="Bunk B."/>
            <person name="Jeske O."/>
            <person name="Meyerdierks A."/>
            <person name="Storesund J.E."/>
            <person name="Kallscheuer N."/>
            <person name="Luecker S."/>
            <person name="Lage O.M."/>
            <person name="Pohl T."/>
            <person name="Merkel B.J."/>
            <person name="Hornburger P."/>
            <person name="Mueller R.-W."/>
            <person name="Bruemmer F."/>
            <person name="Labrenz M."/>
            <person name="Spormann A.M."/>
            <person name="Op den Camp H."/>
            <person name="Overmann J."/>
            <person name="Amann R."/>
            <person name="Jetten M.S.M."/>
            <person name="Mascher T."/>
            <person name="Medema M.H."/>
            <person name="Devos D.P."/>
            <person name="Kaster A.-K."/>
            <person name="Ovreas L."/>
            <person name="Rohde M."/>
            <person name="Galperin M.Y."/>
            <person name="Jogler C."/>
        </authorList>
    </citation>
    <scope>NUCLEOTIDE SEQUENCE [LARGE SCALE GENOMIC DNA]</scope>
    <source>
        <strain evidence="5 6">Q31a</strain>
    </source>
</reference>
<dbReference type="KEGG" id="ahel:Q31a_24290"/>
<evidence type="ECO:0000256" key="3">
    <source>
        <dbReference type="ARBA" id="ARBA00022741"/>
    </source>
</evidence>
<name>A0A518G697_9BACT</name>
<dbReference type="InterPro" id="IPR001433">
    <property type="entry name" value="OxRdtase_FAD/NAD-bd"/>
</dbReference>
<dbReference type="PROSITE" id="PS51384">
    <property type="entry name" value="FAD_FR"/>
    <property type="match status" value="1"/>
</dbReference>
<sequence>MKWTPGIIEQKSVWAEGLFTLRIRAPEVQSFEPGQFLQLGMEQPDGHLHRPYSVASPHGELLDFFIVVVPDGRLTPQLWKLEPGNSVDVSKRAAGSFTLSHCPDAKDLWLISTGTGLAPYIAMLRTELPWQRYDRITVVHGVRYAADLAYQPELAQFTATYGDRFHHIPVVSREAAPQALPGRITTCIVNGSLEERAATRFTKDSCIMMCGNPDMLQEMENILGERGLRKHKQKEPGQIVVERYW</sequence>
<dbReference type="InterPro" id="IPR033892">
    <property type="entry name" value="FNR_bac"/>
</dbReference>
<dbReference type="EC" id="1.18.1.2" evidence="2"/>
<dbReference type="GO" id="GO:0000166">
    <property type="term" value="F:nucleotide binding"/>
    <property type="evidence" value="ECO:0007669"/>
    <property type="project" value="UniProtKB-KW"/>
</dbReference>